<evidence type="ECO:0000313" key="1">
    <source>
        <dbReference type="EMBL" id="UVI30219.1"/>
    </source>
</evidence>
<evidence type="ECO:0000313" key="2">
    <source>
        <dbReference type="Proteomes" id="UP001057877"/>
    </source>
</evidence>
<keyword evidence="2" id="KW-1185">Reference proteome</keyword>
<gene>
    <name evidence="1" type="ORF">L1F29_33460</name>
</gene>
<dbReference type="Proteomes" id="UP001057877">
    <property type="component" value="Chromosome"/>
</dbReference>
<dbReference type="EMBL" id="CP091430">
    <property type="protein sequence ID" value="UVI30219.1"/>
    <property type="molecule type" value="Genomic_DNA"/>
</dbReference>
<reference evidence="1" key="1">
    <citation type="submission" date="2022-01" db="EMBL/GenBank/DDBJ databases">
        <title>Paenibacillus spongiae sp. nov., isolated from marine sponge.</title>
        <authorList>
            <person name="Li Z."/>
            <person name="Zhang M."/>
        </authorList>
    </citation>
    <scope>NUCLEOTIDE SEQUENCE</scope>
    <source>
        <strain evidence="1">PHS-Z3</strain>
    </source>
</reference>
<accession>A0ABY5S8H6</accession>
<name>A0ABY5S8H6_9BACL</name>
<protein>
    <submittedName>
        <fullName evidence="1">Uncharacterized protein</fullName>
    </submittedName>
</protein>
<dbReference type="RefSeq" id="WP_258386289.1">
    <property type="nucleotide sequence ID" value="NZ_CP091430.1"/>
</dbReference>
<sequence length="49" mass="5557">MLGLLGMLEKTFDLDERCMKVTLTDKETTDSSRLADHLAQLIKPHLVDL</sequence>
<organism evidence="1 2">
    <name type="scientific">Paenibacillus spongiae</name>
    <dbReference type="NCBI Taxonomy" id="2909671"/>
    <lineage>
        <taxon>Bacteria</taxon>
        <taxon>Bacillati</taxon>
        <taxon>Bacillota</taxon>
        <taxon>Bacilli</taxon>
        <taxon>Bacillales</taxon>
        <taxon>Paenibacillaceae</taxon>
        <taxon>Paenibacillus</taxon>
    </lineage>
</organism>
<proteinExistence type="predicted"/>